<evidence type="ECO:0000313" key="2">
    <source>
        <dbReference type="Proteomes" id="UP000644699"/>
    </source>
</evidence>
<dbReference type="AlphaFoldDB" id="A0A916ZFW9"/>
<keyword evidence="2" id="KW-1185">Reference proteome</keyword>
<protein>
    <submittedName>
        <fullName evidence="1">Uncharacterized protein</fullName>
    </submittedName>
</protein>
<organism evidence="1 2">
    <name type="scientific">Aureimonas endophytica</name>
    <dbReference type="NCBI Taxonomy" id="2027858"/>
    <lineage>
        <taxon>Bacteria</taxon>
        <taxon>Pseudomonadati</taxon>
        <taxon>Pseudomonadota</taxon>
        <taxon>Alphaproteobacteria</taxon>
        <taxon>Hyphomicrobiales</taxon>
        <taxon>Aurantimonadaceae</taxon>
        <taxon>Aureimonas</taxon>
    </lineage>
</organism>
<gene>
    <name evidence="1" type="ORF">GCM10011390_09910</name>
</gene>
<dbReference type="EMBL" id="BMIQ01000001">
    <property type="protein sequence ID" value="GGD93169.1"/>
    <property type="molecule type" value="Genomic_DNA"/>
</dbReference>
<proteinExistence type="predicted"/>
<accession>A0A916ZFW9</accession>
<name>A0A916ZFW9_9HYPH</name>
<comment type="caution">
    <text evidence="1">The sequence shown here is derived from an EMBL/GenBank/DDBJ whole genome shotgun (WGS) entry which is preliminary data.</text>
</comment>
<evidence type="ECO:0000313" key="1">
    <source>
        <dbReference type="EMBL" id="GGD93169.1"/>
    </source>
</evidence>
<sequence length="125" mass="13928">MTNGHLFLDELDKTRFRPDAALWVHDTDLDAWRLWVVPAVPKPDKHEFYRTVSTVLSRAGSRIDLSPSAVRLVPFDHPAIRALAAIYGGDRQGDLSLSSNMLNGFFIPDGIVIRMTDPTPRTTAA</sequence>
<reference evidence="1" key="1">
    <citation type="journal article" date="2014" name="Int. J. Syst. Evol. Microbiol.">
        <title>Complete genome sequence of Corynebacterium casei LMG S-19264T (=DSM 44701T), isolated from a smear-ripened cheese.</title>
        <authorList>
            <consortium name="US DOE Joint Genome Institute (JGI-PGF)"/>
            <person name="Walter F."/>
            <person name="Albersmeier A."/>
            <person name="Kalinowski J."/>
            <person name="Ruckert C."/>
        </authorList>
    </citation>
    <scope>NUCLEOTIDE SEQUENCE</scope>
    <source>
        <strain evidence="1">CGMCC 1.15367</strain>
    </source>
</reference>
<dbReference type="Proteomes" id="UP000644699">
    <property type="component" value="Unassembled WGS sequence"/>
</dbReference>
<reference evidence="1" key="2">
    <citation type="submission" date="2020-09" db="EMBL/GenBank/DDBJ databases">
        <authorList>
            <person name="Sun Q."/>
            <person name="Zhou Y."/>
        </authorList>
    </citation>
    <scope>NUCLEOTIDE SEQUENCE</scope>
    <source>
        <strain evidence="1">CGMCC 1.15367</strain>
    </source>
</reference>